<dbReference type="AlphaFoldDB" id="A0A0B1ZZD2"/>
<reference evidence="2 3" key="1">
    <citation type="submission" date="2014-11" db="EMBL/GenBank/DDBJ databases">
        <title>Genome sequence of Microbacterium mangrovi MUSC 115(T).</title>
        <authorList>
            <person name="Lee L.-H."/>
        </authorList>
    </citation>
    <scope>NUCLEOTIDE SEQUENCE [LARGE SCALE GENOMIC DNA]</scope>
    <source>
        <strain evidence="2 3">MUSC 115</strain>
    </source>
</reference>
<sequence>MSAEPSGAADSDTGGLTAAFRAVRTRVGSVLVLLAIAAVCWWWSAQQMAGMNDGPWSPLGAPGWFLAAWTVMMAAMMFPSVSPTVALYARMTRTRRPYLPFVFTGGYLIVWAAAGIVVLGIAALAGAVTGDALAWDGLGRPLTIATLLFGAVYEFTPWKRACLGKCRSPLGFLLGTWRDGSRGAAVMGAKLGAWCLGCCWALMAAMFALGVMNMVWMATVAALIALEKLLPWRRTAAYVTAAVLVGLAVLVLLAPHALPGTTMKPMAPMSSMMPER</sequence>
<comment type="caution">
    <text evidence="2">The sequence shown here is derived from an EMBL/GenBank/DDBJ whole genome shotgun (WGS) entry which is preliminary data.</text>
</comment>
<keyword evidence="1" id="KW-0472">Membrane</keyword>
<feature type="transmembrane region" description="Helical" evidence="1">
    <location>
        <begin position="236"/>
        <end position="258"/>
    </location>
</feature>
<keyword evidence="1" id="KW-1133">Transmembrane helix</keyword>
<protein>
    <submittedName>
        <fullName evidence="2">Metal-binding integral membrane protein</fullName>
    </submittedName>
</protein>
<feature type="transmembrane region" description="Helical" evidence="1">
    <location>
        <begin position="64"/>
        <end position="89"/>
    </location>
</feature>
<dbReference type="RefSeq" id="WP_039401033.1">
    <property type="nucleotide sequence ID" value="NZ_JTDK01000014.1"/>
</dbReference>
<evidence type="ECO:0000313" key="3">
    <source>
        <dbReference type="Proteomes" id="UP000031030"/>
    </source>
</evidence>
<accession>A0A0B1ZZD2</accession>
<feature type="transmembrane region" description="Helical" evidence="1">
    <location>
        <begin position="27"/>
        <end position="44"/>
    </location>
</feature>
<feature type="transmembrane region" description="Helical" evidence="1">
    <location>
        <begin position="101"/>
        <end position="128"/>
    </location>
</feature>
<organism evidence="2 3">
    <name type="scientific">Microbacterium mangrovi</name>
    <dbReference type="NCBI Taxonomy" id="1348253"/>
    <lineage>
        <taxon>Bacteria</taxon>
        <taxon>Bacillati</taxon>
        <taxon>Actinomycetota</taxon>
        <taxon>Actinomycetes</taxon>
        <taxon>Micrococcales</taxon>
        <taxon>Microbacteriaceae</taxon>
        <taxon>Microbacterium</taxon>
    </lineage>
</organism>
<dbReference type="EMBL" id="JTDK01000014">
    <property type="protein sequence ID" value="KHK96595.1"/>
    <property type="molecule type" value="Genomic_DNA"/>
</dbReference>
<feature type="transmembrane region" description="Helical" evidence="1">
    <location>
        <begin position="191"/>
        <end position="224"/>
    </location>
</feature>
<dbReference type="InterPro" id="IPR018688">
    <property type="entry name" value="PpoB2-like"/>
</dbReference>
<dbReference type="STRING" id="1348253.LK09_14790"/>
<name>A0A0B1ZZD2_9MICO</name>
<dbReference type="Proteomes" id="UP000031030">
    <property type="component" value="Unassembled WGS sequence"/>
</dbReference>
<evidence type="ECO:0000256" key="1">
    <source>
        <dbReference type="SAM" id="Phobius"/>
    </source>
</evidence>
<keyword evidence="1" id="KW-0812">Transmembrane</keyword>
<proteinExistence type="predicted"/>
<gene>
    <name evidence="2" type="ORF">LK09_14790</name>
</gene>
<keyword evidence="3" id="KW-1185">Reference proteome</keyword>
<dbReference type="Pfam" id="PF09948">
    <property type="entry name" value="PpoB2"/>
    <property type="match status" value="1"/>
</dbReference>
<evidence type="ECO:0000313" key="2">
    <source>
        <dbReference type="EMBL" id="KHK96595.1"/>
    </source>
</evidence>
<dbReference type="OrthoDB" id="164118at2"/>